<keyword evidence="2" id="KW-1185">Reference proteome</keyword>
<gene>
    <name evidence="1" type="ORF">EB796_025208</name>
</gene>
<dbReference type="SUPFAM" id="SSF52540">
    <property type="entry name" value="P-loop containing nucleoside triphosphate hydrolases"/>
    <property type="match status" value="1"/>
</dbReference>
<dbReference type="Proteomes" id="UP000593567">
    <property type="component" value="Unassembled WGS sequence"/>
</dbReference>
<dbReference type="AlphaFoldDB" id="A0A7J7IRA3"/>
<protein>
    <submittedName>
        <fullName evidence="1">Uncharacterized protein</fullName>
    </submittedName>
</protein>
<reference evidence="1" key="1">
    <citation type="submission" date="2020-06" db="EMBL/GenBank/DDBJ databases">
        <title>Draft genome of Bugula neritina, a colonial animal packing powerful symbionts and potential medicines.</title>
        <authorList>
            <person name="Rayko M."/>
        </authorList>
    </citation>
    <scope>NUCLEOTIDE SEQUENCE [LARGE SCALE GENOMIC DNA]</scope>
    <source>
        <strain evidence="1">Kwan_BN1</strain>
    </source>
</reference>
<dbReference type="EMBL" id="VXIV02003530">
    <property type="protein sequence ID" value="KAF6016482.1"/>
    <property type="molecule type" value="Genomic_DNA"/>
</dbReference>
<accession>A0A7J7IRA3</accession>
<organism evidence="1 2">
    <name type="scientific">Bugula neritina</name>
    <name type="common">Brown bryozoan</name>
    <name type="synonym">Sertularia neritina</name>
    <dbReference type="NCBI Taxonomy" id="10212"/>
    <lineage>
        <taxon>Eukaryota</taxon>
        <taxon>Metazoa</taxon>
        <taxon>Spiralia</taxon>
        <taxon>Lophotrochozoa</taxon>
        <taxon>Bryozoa</taxon>
        <taxon>Gymnolaemata</taxon>
        <taxon>Cheilostomatida</taxon>
        <taxon>Flustrina</taxon>
        <taxon>Buguloidea</taxon>
        <taxon>Bugulidae</taxon>
        <taxon>Bugula</taxon>
    </lineage>
</organism>
<sequence length="331" mass="38348">MIMYTPIKRNSTHVIVLSTAQYIAFMATPSTKFYIQLRNPSDRFISYVFHRQRFALEFKDVMLEQMTADYIDTFAKFATQNLTKCFQELGELGCFYTVADEDRMAMLLHSVYIIPLLEVFKFIPHHQVTLSTMEEYSSSRVSRDWDLLVYTDSVVAIFFLVHYINRDIVLVVHKNGNDRNIELWNDTSVDDNLDPITRSKRSSYRSRVNCSHRSRIRPAASKGALRDAHSTQVQVLEVGRITCKDKRFVQRRSSILYCRVVFRVVCNSNRSRDQSVVERSKSRQNHSWSSLLRGRNFSSLPAGVTCDFSTIVRPKNRIPNGCVSIPDLICN</sequence>
<dbReference type="InterPro" id="IPR027417">
    <property type="entry name" value="P-loop_NTPase"/>
</dbReference>
<proteinExistence type="predicted"/>
<name>A0A7J7IRA3_BUGNE</name>
<comment type="caution">
    <text evidence="1">The sequence shown here is derived from an EMBL/GenBank/DDBJ whole genome shotgun (WGS) entry which is preliminary data.</text>
</comment>
<evidence type="ECO:0000313" key="2">
    <source>
        <dbReference type="Proteomes" id="UP000593567"/>
    </source>
</evidence>
<evidence type="ECO:0000313" key="1">
    <source>
        <dbReference type="EMBL" id="KAF6016482.1"/>
    </source>
</evidence>